<dbReference type="InterPro" id="IPR012281">
    <property type="entry name" value="Phospholipid_synth_PlsX-like"/>
</dbReference>
<comment type="subunit">
    <text evidence="9 10">Homodimer. Probably interacts with PlsY.</text>
</comment>
<dbReference type="PANTHER" id="PTHR30100">
    <property type="entry name" value="FATTY ACID/PHOSPHOLIPID SYNTHESIS PROTEIN PLSX"/>
    <property type="match status" value="1"/>
</dbReference>
<keyword evidence="4 10" id="KW-0808">Transferase</keyword>
<dbReference type="PIRSF" id="PIRSF002465">
    <property type="entry name" value="Phsphlp_syn_PlsX"/>
    <property type="match status" value="1"/>
</dbReference>
<evidence type="ECO:0000256" key="7">
    <source>
        <dbReference type="ARBA" id="ARBA00023264"/>
    </source>
</evidence>
<sequence length="341" mass="35916">MSEEIHLSVDAMGGDFGPRLCVEAAASFIAKHSNVRITLVGDKAAVSSCIPPQADLSRLNVLHADQVVDMADKPSHALRHKKNSSMWRALQLVADGEAQACVSGGNTGALMAIGCHLLKTIAGIDRPAIAKQIPTARGSSVLLDLGANLECSPQQLFQFGLMGQGLARVYGKSEPTVALLNVGSELTKGNDVIQDTAQLMGDCADMHFRGFVEGDSLYSGEVDVVVCDGFIGNVALKVSEGVAKFVFGDLRSRIGRGVRSRLLAWLAKPVLKPWAEQFRPAKYNGAALLGLKGVVIKSHGGADAEGFEQALYVALEQASAGIPLKIQASLAVMLGTGLETK</sequence>
<dbReference type="NCBIfam" id="TIGR00182">
    <property type="entry name" value="plsX"/>
    <property type="match status" value="1"/>
</dbReference>
<name>A0AAW7X2F0_9GAMM</name>
<dbReference type="EC" id="2.3.1.274" evidence="8 10"/>
<comment type="similarity">
    <text evidence="10">Belongs to the PlsX family.</text>
</comment>
<dbReference type="Pfam" id="PF02504">
    <property type="entry name" value="FA_synthesis"/>
    <property type="match status" value="1"/>
</dbReference>
<organism evidence="11 12">
    <name type="scientific">Saccharophagus degradans</name>
    <dbReference type="NCBI Taxonomy" id="86304"/>
    <lineage>
        <taxon>Bacteria</taxon>
        <taxon>Pseudomonadati</taxon>
        <taxon>Pseudomonadota</taxon>
        <taxon>Gammaproteobacteria</taxon>
        <taxon>Cellvibrionales</taxon>
        <taxon>Cellvibrionaceae</taxon>
        <taxon>Saccharophagus</taxon>
    </lineage>
</organism>
<dbReference type="EMBL" id="JAUOPB010000003">
    <property type="protein sequence ID" value="MDO6421697.1"/>
    <property type="molecule type" value="Genomic_DNA"/>
</dbReference>
<evidence type="ECO:0000256" key="5">
    <source>
        <dbReference type="ARBA" id="ARBA00023098"/>
    </source>
</evidence>
<keyword evidence="2 10" id="KW-0963">Cytoplasm</keyword>
<keyword evidence="11" id="KW-0012">Acyltransferase</keyword>
<dbReference type="SUPFAM" id="SSF53659">
    <property type="entry name" value="Isocitrate/Isopropylmalate dehydrogenase-like"/>
    <property type="match status" value="1"/>
</dbReference>
<evidence type="ECO:0000256" key="1">
    <source>
        <dbReference type="ARBA" id="ARBA00001232"/>
    </source>
</evidence>
<comment type="function">
    <text evidence="10">Catalyzes the reversible formation of acyl-phosphate (acyl-PO(4)) from acyl-[acyl-carrier-protein] (acyl-ACP). This enzyme utilizes acyl-ACP as fatty acyl donor, but not acyl-CoA.</text>
</comment>
<evidence type="ECO:0000256" key="8">
    <source>
        <dbReference type="ARBA" id="ARBA00024069"/>
    </source>
</evidence>
<proteinExistence type="inferred from homology"/>
<dbReference type="InterPro" id="IPR003664">
    <property type="entry name" value="FA_synthesis"/>
</dbReference>
<protein>
    <recommendedName>
        <fullName evidence="8 10">Phosphate acyltransferase</fullName>
        <ecNumber evidence="8 10">2.3.1.274</ecNumber>
    </recommendedName>
    <alternativeName>
        <fullName evidence="10">Acyl-ACP phosphotransacylase</fullName>
    </alternativeName>
    <alternativeName>
        <fullName evidence="10">Acyl-[acyl-carrier-protein]--phosphate acyltransferase</fullName>
    </alternativeName>
    <alternativeName>
        <fullName evidence="10">Phosphate-acyl-ACP acyltransferase</fullName>
    </alternativeName>
</protein>
<evidence type="ECO:0000256" key="6">
    <source>
        <dbReference type="ARBA" id="ARBA00023209"/>
    </source>
</evidence>
<dbReference type="GO" id="GO:0008654">
    <property type="term" value="P:phospholipid biosynthetic process"/>
    <property type="evidence" value="ECO:0007669"/>
    <property type="project" value="UniProtKB-KW"/>
</dbReference>
<comment type="caution">
    <text evidence="11">The sequence shown here is derived from an EMBL/GenBank/DDBJ whole genome shotgun (WGS) entry which is preliminary data.</text>
</comment>
<comment type="catalytic activity">
    <reaction evidence="1 10">
        <text>a fatty acyl-[ACP] + phosphate = an acyl phosphate + holo-[ACP]</text>
        <dbReference type="Rhea" id="RHEA:42292"/>
        <dbReference type="Rhea" id="RHEA-COMP:9685"/>
        <dbReference type="Rhea" id="RHEA-COMP:14125"/>
        <dbReference type="ChEBI" id="CHEBI:43474"/>
        <dbReference type="ChEBI" id="CHEBI:59918"/>
        <dbReference type="ChEBI" id="CHEBI:64479"/>
        <dbReference type="ChEBI" id="CHEBI:138651"/>
        <dbReference type="EC" id="2.3.1.274"/>
    </reaction>
</comment>
<accession>A0AAW7X2F0</accession>
<evidence type="ECO:0000256" key="4">
    <source>
        <dbReference type="ARBA" id="ARBA00022679"/>
    </source>
</evidence>
<dbReference type="Gene3D" id="3.40.718.10">
    <property type="entry name" value="Isopropylmalate Dehydrogenase"/>
    <property type="match status" value="1"/>
</dbReference>
<evidence type="ECO:0000256" key="10">
    <source>
        <dbReference type="HAMAP-Rule" id="MF_00019"/>
    </source>
</evidence>
<keyword evidence="6 10" id="KW-0594">Phospholipid biosynthesis</keyword>
<dbReference type="Proteomes" id="UP001169760">
    <property type="component" value="Unassembled WGS sequence"/>
</dbReference>
<dbReference type="HAMAP" id="MF_00019">
    <property type="entry name" value="PlsX"/>
    <property type="match status" value="1"/>
</dbReference>
<keyword evidence="3 10" id="KW-0444">Lipid biosynthesis</keyword>
<gene>
    <name evidence="10 11" type="primary">plsX</name>
    <name evidence="11" type="ORF">Q4521_04350</name>
</gene>
<evidence type="ECO:0000313" key="12">
    <source>
        <dbReference type="Proteomes" id="UP001169760"/>
    </source>
</evidence>
<keyword evidence="7 10" id="KW-1208">Phospholipid metabolism</keyword>
<dbReference type="GO" id="GO:0043811">
    <property type="term" value="F:phosphate:acyl-[acyl carrier protein] acyltransferase activity"/>
    <property type="evidence" value="ECO:0007669"/>
    <property type="project" value="UniProtKB-UniRule"/>
</dbReference>
<evidence type="ECO:0000256" key="3">
    <source>
        <dbReference type="ARBA" id="ARBA00022516"/>
    </source>
</evidence>
<dbReference type="PANTHER" id="PTHR30100:SF1">
    <property type="entry name" value="PHOSPHATE ACYLTRANSFERASE"/>
    <property type="match status" value="1"/>
</dbReference>
<comment type="subcellular location">
    <subcellularLocation>
        <location evidence="10">Cytoplasm</location>
    </subcellularLocation>
    <text evidence="10">Associated with the membrane possibly through PlsY.</text>
</comment>
<dbReference type="GO" id="GO:0006633">
    <property type="term" value="P:fatty acid biosynthetic process"/>
    <property type="evidence" value="ECO:0007669"/>
    <property type="project" value="UniProtKB-UniRule"/>
</dbReference>
<reference evidence="11" key="1">
    <citation type="submission" date="2023-07" db="EMBL/GenBank/DDBJ databases">
        <title>Genome content predicts the carbon catabolic preferences of heterotrophic bacteria.</title>
        <authorList>
            <person name="Gralka M."/>
        </authorList>
    </citation>
    <scope>NUCLEOTIDE SEQUENCE</scope>
    <source>
        <strain evidence="11">I3M17_2</strain>
    </source>
</reference>
<dbReference type="GO" id="GO:0005737">
    <property type="term" value="C:cytoplasm"/>
    <property type="evidence" value="ECO:0007669"/>
    <property type="project" value="UniProtKB-SubCell"/>
</dbReference>
<dbReference type="AlphaFoldDB" id="A0AAW7X2F0"/>
<keyword evidence="5 10" id="KW-0443">Lipid metabolism</keyword>
<dbReference type="RefSeq" id="WP_303491301.1">
    <property type="nucleotide sequence ID" value="NZ_JAUOPB010000003.1"/>
</dbReference>
<evidence type="ECO:0000256" key="2">
    <source>
        <dbReference type="ARBA" id="ARBA00022490"/>
    </source>
</evidence>
<evidence type="ECO:0000256" key="9">
    <source>
        <dbReference type="ARBA" id="ARBA00046608"/>
    </source>
</evidence>
<comment type="pathway">
    <text evidence="10">Lipid metabolism; phospholipid metabolism.</text>
</comment>
<evidence type="ECO:0000313" key="11">
    <source>
        <dbReference type="EMBL" id="MDO6421697.1"/>
    </source>
</evidence>